<sequence>MDFYLEVVVNQNGFGVTTVFEVGTGVLTGLICELLLRTLFGEENMATKITPFLLSAQSPDANIRTASQSPCIESCGVFTCWDNFGTYDECSW</sequence>
<evidence type="ECO:0000313" key="1">
    <source>
        <dbReference type="EMBL" id="KAF9589409.1"/>
    </source>
</evidence>
<dbReference type="AlphaFoldDB" id="A0A835GXS9"/>
<reference evidence="1 2" key="1">
    <citation type="submission" date="2020-10" db="EMBL/GenBank/DDBJ databases">
        <title>The Coptis chinensis genome and diversification of protoberbering-type alkaloids.</title>
        <authorList>
            <person name="Wang B."/>
            <person name="Shu S."/>
            <person name="Song C."/>
            <person name="Liu Y."/>
        </authorList>
    </citation>
    <scope>NUCLEOTIDE SEQUENCE [LARGE SCALE GENOMIC DNA]</scope>
    <source>
        <strain evidence="1">HL-2020</strain>
        <tissue evidence="1">Leaf</tissue>
    </source>
</reference>
<organism evidence="1 2">
    <name type="scientific">Coptis chinensis</name>
    <dbReference type="NCBI Taxonomy" id="261450"/>
    <lineage>
        <taxon>Eukaryota</taxon>
        <taxon>Viridiplantae</taxon>
        <taxon>Streptophyta</taxon>
        <taxon>Embryophyta</taxon>
        <taxon>Tracheophyta</taxon>
        <taxon>Spermatophyta</taxon>
        <taxon>Magnoliopsida</taxon>
        <taxon>Ranunculales</taxon>
        <taxon>Ranunculaceae</taxon>
        <taxon>Coptidoideae</taxon>
        <taxon>Coptis</taxon>
    </lineage>
</organism>
<comment type="caution">
    <text evidence="1">The sequence shown here is derived from an EMBL/GenBank/DDBJ whole genome shotgun (WGS) entry which is preliminary data.</text>
</comment>
<proteinExistence type="predicted"/>
<protein>
    <submittedName>
        <fullName evidence="1">Uncharacterized protein</fullName>
    </submittedName>
</protein>
<name>A0A835GXS9_9MAGN</name>
<dbReference type="Proteomes" id="UP000631114">
    <property type="component" value="Unassembled WGS sequence"/>
</dbReference>
<evidence type="ECO:0000313" key="2">
    <source>
        <dbReference type="Proteomes" id="UP000631114"/>
    </source>
</evidence>
<keyword evidence="2" id="KW-1185">Reference proteome</keyword>
<gene>
    <name evidence="1" type="ORF">IFM89_023685</name>
</gene>
<dbReference type="EMBL" id="JADFTS010000009">
    <property type="protein sequence ID" value="KAF9589409.1"/>
    <property type="molecule type" value="Genomic_DNA"/>
</dbReference>
<accession>A0A835GXS9</accession>